<reference evidence="2 3" key="1">
    <citation type="journal article" date="2019" name="Sci. Rep.">
        <title>A high-quality genome of Eragrostis curvula grass provides insights into Poaceae evolution and supports new strategies to enhance forage quality.</title>
        <authorList>
            <person name="Carballo J."/>
            <person name="Santos B.A.C.M."/>
            <person name="Zappacosta D."/>
            <person name="Garbus I."/>
            <person name="Selva J.P."/>
            <person name="Gallo C.A."/>
            <person name="Diaz A."/>
            <person name="Albertini E."/>
            <person name="Caccamo M."/>
            <person name="Echenique V."/>
        </authorList>
    </citation>
    <scope>NUCLEOTIDE SEQUENCE [LARGE SCALE GENOMIC DNA]</scope>
    <source>
        <strain evidence="3">cv. Victoria</strain>
        <tissue evidence="2">Leaf</tissue>
    </source>
</reference>
<evidence type="ECO:0000313" key="2">
    <source>
        <dbReference type="EMBL" id="TVU43871.1"/>
    </source>
</evidence>
<dbReference type="Proteomes" id="UP000324897">
    <property type="component" value="Chromosome 5"/>
</dbReference>
<keyword evidence="3" id="KW-1185">Reference proteome</keyword>
<dbReference type="EMBL" id="RWGY01000004">
    <property type="protein sequence ID" value="TVU43871.1"/>
    <property type="molecule type" value="Genomic_DNA"/>
</dbReference>
<feature type="compositionally biased region" description="Basic and acidic residues" evidence="1">
    <location>
        <begin position="26"/>
        <end position="43"/>
    </location>
</feature>
<dbReference type="PANTHER" id="PTHR33872:SF8">
    <property type="match status" value="1"/>
</dbReference>
<evidence type="ECO:0000313" key="3">
    <source>
        <dbReference type="Proteomes" id="UP000324897"/>
    </source>
</evidence>
<name>A0A5J9W7B2_9POAL</name>
<dbReference type="PANTHER" id="PTHR33872">
    <property type="entry name" value="DNA POLYMERASE EPSILON CATALYTIC SUBUNIT A"/>
    <property type="match status" value="1"/>
</dbReference>
<feature type="region of interest" description="Disordered" evidence="1">
    <location>
        <begin position="152"/>
        <end position="171"/>
    </location>
</feature>
<gene>
    <name evidence="2" type="ORF">EJB05_03291</name>
</gene>
<dbReference type="AlphaFoldDB" id="A0A5J9W7B2"/>
<sequence length="190" mass="20678">MGSLMSGWSSPVLGDKKVRMMRNRSLTKEEVDAFWRQRGRPDDNGQGSPLGSPRVVSDAAVSPLPSPRRSELQQDQSPFEARRLDAVRSLPSPLARGAGSSPSSHGGRHVFTRSEPSSPAARAEGFPDNAATDSPSTSCDWWTRSSWAFLNEPHHHQQEEEASVSSGSAHKHKGYALDQFSVTRIVTGNS</sequence>
<evidence type="ECO:0000256" key="1">
    <source>
        <dbReference type="SAM" id="MobiDB-lite"/>
    </source>
</evidence>
<feature type="region of interest" description="Disordered" evidence="1">
    <location>
        <begin position="1"/>
        <end position="138"/>
    </location>
</feature>
<organism evidence="2 3">
    <name type="scientific">Eragrostis curvula</name>
    <name type="common">weeping love grass</name>
    <dbReference type="NCBI Taxonomy" id="38414"/>
    <lineage>
        <taxon>Eukaryota</taxon>
        <taxon>Viridiplantae</taxon>
        <taxon>Streptophyta</taxon>
        <taxon>Embryophyta</taxon>
        <taxon>Tracheophyta</taxon>
        <taxon>Spermatophyta</taxon>
        <taxon>Magnoliopsida</taxon>
        <taxon>Liliopsida</taxon>
        <taxon>Poales</taxon>
        <taxon>Poaceae</taxon>
        <taxon>PACMAD clade</taxon>
        <taxon>Chloridoideae</taxon>
        <taxon>Eragrostideae</taxon>
        <taxon>Eragrostidinae</taxon>
        <taxon>Eragrostis</taxon>
    </lineage>
</organism>
<dbReference type="Gramene" id="TVU43871">
    <property type="protein sequence ID" value="TVU43871"/>
    <property type="gene ID" value="EJB05_03291"/>
</dbReference>
<protein>
    <submittedName>
        <fullName evidence="2">Uncharacterized protein</fullName>
    </submittedName>
</protein>
<accession>A0A5J9W7B2</accession>
<comment type="caution">
    <text evidence="2">The sequence shown here is derived from an EMBL/GenBank/DDBJ whole genome shotgun (WGS) entry which is preliminary data.</text>
</comment>
<proteinExistence type="predicted"/>
<dbReference type="OrthoDB" id="1858881at2759"/>